<dbReference type="Gramene" id="evm.model.06.742">
    <property type="protein sequence ID" value="cds.evm.model.06.742"/>
    <property type="gene ID" value="evm.TU.06.742"/>
</dbReference>
<dbReference type="PANTHER" id="PTHR37610">
    <property type="entry name" value="CCHC-TYPE DOMAIN-CONTAINING PROTEIN"/>
    <property type="match status" value="1"/>
</dbReference>
<feature type="region of interest" description="Disordered" evidence="1">
    <location>
        <begin position="1"/>
        <end position="29"/>
    </location>
</feature>
<feature type="compositionally biased region" description="Polar residues" evidence="1">
    <location>
        <begin position="399"/>
        <end position="411"/>
    </location>
</feature>
<evidence type="ECO:0000256" key="1">
    <source>
        <dbReference type="SAM" id="MobiDB-lite"/>
    </source>
</evidence>
<reference evidence="3" key="2">
    <citation type="submission" date="2021-03" db="UniProtKB">
        <authorList>
            <consortium name="EnsemblPlants"/>
        </authorList>
    </citation>
    <scope>IDENTIFICATION</scope>
</reference>
<dbReference type="PANTHER" id="PTHR37610:SF97">
    <property type="entry name" value="RETROTRANSPOSON GAG DOMAIN-CONTAINING PROTEIN"/>
    <property type="match status" value="1"/>
</dbReference>
<protein>
    <recommendedName>
        <fullName evidence="2">Retrotransposon Copia-like N-terminal domain-containing protein</fullName>
    </recommendedName>
</protein>
<dbReference type="Pfam" id="PF14244">
    <property type="entry name" value="Retrotran_gag_3"/>
    <property type="match status" value="1"/>
</dbReference>
<dbReference type="AlphaFoldDB" id="A0A803PZQ4"/>
<sequence>MAPRTRNSSIAVASISEPSPPPTAISGQDISSIDATTSNVVAPPQSPLIFSSLSKTISAHPPMFNPSTSGVFGFGYTADLPICGIIGQTSTAPIVSNSSSTSSFMASQTHNPLPRVVLDQPSHDELTLYHLGIGDHPNNLIASFLLTRQENFQSWKRATSINIAAKNKTLFIEGTIPRSPPNDPSRSAWDICNNKVMSWILQSVSREIAASIMFKTTAREMWTNLHDPFNQSNGPCILQLKTSVGNVKRSDNSVTTYFTQLQALWDELNEYQPNIPCTYGCTCGAMQKVQDYYTRDQILQFLIGLNESYWGIRVQIILYDPLPSLSKVFSMIIQQERQCCLGNTGVVAATSAKPNPNQPSWSKKPRLTCSNCLKPGHLVDKCYFLHSFPPEYGDKKKTTTTARANHASVTPTPDPSVAGSSQLQLSQQLISLLN</sequence>
<feature type="compositionally biased region" description="Polar residues" evidence="1">
    <location>
        <begin position="1"/>
        <end position="11"/>
    </location>
</feature>
<dbReference type="Proteomes" id="UP000596661">
    <property type="component" value="Chromosome 6"/>
</dbReference>
<name>A0A803PZQ4_CANSA</name>
<dbReference type="EnsemblPlants" id="evm.model.06.742">
    <property type="protein sequence ID" value="cds.evm.model.06.742"/>
    <property type="gene ID" value="evm.TU.06.742"/>
</dbReference>
<dbReference type="EMBL" id="UZAU01000575">
    <property type="status" value="NOT_ANNOTATED_CDS"/>
    <property type="molecule type" value="Genomic_DNA"/>
</dbReference>
<evidence type="ECO:0000259" key="2">
    <source>
        <dbReference type="Pfam" id="PF14244"/>
    </source>
</evidence>
<dbReference type="OMA" id="IAPTIAC"/>
<proteinExistence type="predicted"/>
<reference evidence="3" key="1">
    <citation type="submission" date="2018-11" db="EMBL/GenBank/DDBJ databases">
        <authorList>
            <person name="Grassa J C."/>
        </authorList>
    </citation>
    <scope>NUCLEOTIDE SEQUENCE [LARGE SCALE GENOMIC DNA]</scope>
</reference>
<feature type="region of interest" description="Disordered" evidence="1">
    <location>
        <begin position="396"/>
        <end position="421"/>
    </location>
</feature>
<accession>A0A803PZQ4</accession>
<feature type="domain" description="Retrotransposon Copia-like N-terminal" evidence="2">
    <location>
        <begin position="135"/>
        <end position="177"/>
    </location>
</feature>
<keyword evidence="4" id="KW-1185">Reference proteome</keyword>
<dbReference type="InterPro" id="IPR029472">
    <property type="entry name" value="Copia-like_N"/>
</dbReference>
<evidence type="ECO:0000313" key="4">
    <source>
        <dbReference type="Proteomes" id="UP000596661"/>
    </source>
</evidence>
<evidence type="ECO:0000313" key="3">
    <source>
        <dbReference type="EnsemblPlants" id="cds.evm.model.06.742"/>
    </source>
</evidence>
<dbReference type="Pfam" id="PF14223">
    <property type="entry name" value="Retrotran_gag_2"/>
    <property type="match status" value="1"/>
</dbReference>
<organism evidence="3 4">
    <name type="scientific">Cannabis sativa</name>
    <name type="common">Hemp</name>
    <name type="synonym">Marijuana</name>
    <dbReference type="NCBI Taxonomy" id="3483"/>
    <lineage>
        <taxon>Eukaryota</taxon>
        <taxon>Viridiplantae</taxon>
        <taxon>Streptophyta</taxon>
        <taxon>Embryophyta</taxon>
        <taxon>Tracheophyta</taxon>
        <taxon>Spermatophyta</taxon>
        <taxon>Magnoliopsida</taxon>
        <taxon>eudicotyledons</taxon>
        <taxon>Gunneridae</taxon>
        <taxon>Pentapetalae</taxon>
        <taxon>rosids</taxon>
        <taxon>fabids</taxon>
        <taxon>Rosales</taxon>
        <taxon>Cannabaceae</taxon>
        <taxon>Cannabis</taxon>
    </lineage>
</organism>